<comment type="caution">
    <text evidence="1">The sequence shown here is derived from an EMBL/GenBank/DDBJ whole genome shotgun (WGS) entry which is preliminary data.</text>
</comment>
<dbReference type="Proteomes" id="UP000646738">
    <property type="component" value="Unassembled WGS sequence"/>
</dbReference>
<accession>A0ABQ3R991</accession>
<organism evidence="1 2">
    <name type="scientific">Streptomyces rubradiris</name>
    <name type="common">Streptomyces achromogenes subsp. rubradiris</name>
    <dbReference type="NCBI Taxonomy" id="285531"/>
    <lineage>
        <taxon>Bacteria</taxon>
        <taxon>Bacillati</taxon>
        <taxon>Actinomycetota</taxon>
        <taxon>Actinomycetes</taxon>
        <taxon>Kitasatosporales</taxon>
        <taxon>Streptomycetaceae</taxon>
        <taxon>Streptomyces</taxon>
    </lineage>
</organism>
<dbReference type="NCBIfam" id="NF033521">
    <property type="entry name" value="lasso_leader_L3"/>
    <property type="match status" value="1"/>
</dbReference>
<sequence>MENREEVYEAPMLSEAGDFAEVTLGWPWGNRYDGGLPPYWRFPYGQ</sequence>
<reference evidence="2" key="1">
    <citation type="submission" date="2023-07" db="EMBL/GenBank/DDBJ databases">
        <title>Whole genome shotgun sequence of Streptomyces achromogenes subsp. rubradiris NBRC 14000.</title>
        <authorList>
            <person name="Komaki H."/>
            <person name="Tamura T."/>
        </authorList>
    </citation>
    <scope>NUCLEOTIDE SEQUENCE [LARGE SCALE GENOMIC DNA]</scope>
    <source>
        <strain evidence="2">NBRC 14000</strain>
    </source>
</reference>
<evidence type="ECO:0008006" key="3">
    <source>
        <dbReference type="Google" id="ProtNLM"/>
    </source>
</evidence>
<dbReference type="EMBL" id="BNEA01000007">
    <property type="protein sequence ID" value="GHI52382.1"/>
    <property type="molecule type" value="Genomic_DNA"/>
</dbReference>
<name>A0ABQ3R991_STRRR</name>
<dbReference type="RefSeq" id="WP_189991087.1">
    <property type="nucleotide sequence ID" value="NZ_BNCB01000003.1"/>
</dbReference>
<protein>
    <recommendedName>
        <fullName evidence="3">Lasso RiPP family leader peptide-containing protein</fullName>
    </recommendedName>
</protein>
<proteinExistence type="predicted"/>
<keyword evidence="2" id="KW-1185">Reference proteome</keyword>
<gene>
    <name evidence="1" type="ORF">Srubr_22280</name>
</gene>
<evidence type="ECO:0000313" key="1">
    <source>
        <dbReference type="EMBL" id="GHI52382.1"/>
    </source>
</evidence>
<evidence type="ECO:0000313" key="2">
    <source>
        <dbReference type="Proteomes" id="UP000646738"/>
    </source>
</evidence>